<dbReference type="PROSITE" id="PS00134">
    <property type="entry name" value="TRYPSIN_HIS"/>
    <property type="match status" value="1"/>
</dbReference>
<dbReference type="PANTHER" id="PTHR24252">
    <property type="entry name" value="ACROSIN-RELATED"/>
    <property type="match status" value="1"/>
</dbReference>
<gene>
    <name evidence="6" type="primary">sprT</name>
    <name evidence="6" type="ORF">IMCC3135_32425</name>
</gene>
<evidence type="ECO:0000313" key="6">
    <source>
        <dbReference type="EMBL" id="ASJ76530.1"/>
    </source>
</evidence>
<feature type="compositionally biased region" description="Acidic residues" evidence="3">
    <location>
        <begin position="396"/>
        <end position="412"/>
    </location>
</feature>
<protein>
    <submittedName>
        <fullName evidence="6">Trypsin</fullName>
        <ecNumber evidence="6">3.4.21.4</ecNumber>
    </submittedName>
</protein>
<dbReference type="PANTHER" id="PTHR24252:SF7">
    <property type="entry name" value="HYALIN"/>
    <property type="match status" value="1"/>
</dbReference>
<evidence type="ECO:0000256" key="2">
    <source>
        <dbReference type="RuleBase" id="RU363034"/>
    </source>
</evidence>
<dbReference type="GO" id="GO:0006508">
    <property type="term" value="P:proteolysis"/>
    <property type="evidence" value="ECO:0007669"/>
    <property type="project" value="UniProtKB-KW"/>
</dbReference>
<dbReference type="Pfam" id="PF00089">
    <property type="entry name" value="Trypsin"/>
    <property type="match status" value="1"/>
</dbReference>
<dbReference type="SUPFAM" id="SSF50494">
    <property type="entry name" value="Trypsin-like serine proteases"/>
    <property type="match status" value="1"/>
</dbReference>
<dbReference type="InterPro" id="IPR033116">
    <property type="entry name" value="TRYPSIN_SER"/>
</dbReference>
<dbReference type="GO" id="GO:0004252">
    <property type="term" value="F:serine-type endopeptidase activity"/>
    <property type="evidence" value="ECO:0007669"/>
    <property type="project" value="UniProtKB-EC"/>
</dbReference>
<evidence type="ECO:0000256" key="4">
    <source>
        <dbReference type="SAM" id="SignalP"/>
    </source>
</evidence>
<dbReference type="InterPro" id="IPR001254">
    <property type="entry name" value="Trypsin_dom"/>
</dbReference>
<proteinExistence type="predicted"/>
<dbReference type="InterPro" id="IPR001314">
    <property type="entry name" value="Peptidase_S1A"/>
</dbReference>
<accession>A0A2Z2P4X9</accession>
<evidence type="ECO:0000313" key="7">
    <source>
        <dbReference type="Proteomes" id="UP000250079"/>
    </source>
</evidence>
<reference evidence="6 7" key="1">
    <citation type="submission" date="2016-12" db="EMBL/GenBank/DDBJ databases">
        <authorList>
            <person name="Song W.-J."/>
            <person name="Kurnit D.M."/>
        </authorList>
    </citation>
    <scope>NUCLEOTIDE SEQUENCE [LARGE SCALE GENOMIC DNA]</scope>
    <source>
        <strain evidence="6 7">IMCC3135</strain>
    </source>
</reference>
<dbReference type="InterPro" id="IPR009003">
    <property type="entry name" value="Peptidase_S1_PA"/>
</dbReference>
<dbReference type="FunFam" id="2.40.10.10:FF:000068">
    <property type="entry name" value="transmembrane protease serine 2"/>
    <property type="match status" value="1"/>
</dbReference>
<dbReference type="InterPro" id="IPR043504">
    <property type="entry name" value="Peptidase_S1_PA_chymotrypsin"/>
</dbReference>
<dbReference type="InterPro" id="IPR018114">
    <property type="entry name" value="TRYPSIN_HIS"/>
</dbReference>
<feature type="chain" id="PRO_5016417671" evidence="4">
    <location>
        <begin position="29"/>
        <end position="451"/>
    </location>
</feature>
<sequence length="451" mass="47373">MKISISKFSTIQLAVLILSALFFTNASSAELNITTRIVGGTLVAEGRYPFMASLYFDSNGDGNYDPRCGGSLIADRWVLTAAHCVYDANSGVVKAPSTVGVIIGVNDLRSDAKELILSRNIFVHPEYNPTTLTSDVALIELSSTAPGSVIALPSSQSTVPLVDETAVVAGWGLTSEGGDQSPVLLEVSLPILSHVQCLPYYPSNLDIDSNVCAGGGATGGSDSCQGDSGGPLFVVRDGLYVQAGVVSFGQGCARPGIPGAYARVTNYTNWITGIVSDAVVITSETDSGETGGETGNIDIPLLTNSTPADERLDSLLSGEVRLYEVTGNVRVELTTLSGDADLFVFKGTTFTEDDVICISQEVSELDSCSVGQTGERLFAAIFGYEDSSFSIAVSAPEDDDGSSTFNPDDDDSSLFPFDSDSEGGSAGVFLLLLLAGYKWRRVRYNAENGLV</sequence>
<evidence type="ECO:0000259" key="5">
    <source>
        <dbReference type="PROSITE" id="PS50240"/>
    </source>
</evidence>
<dbReference type="PROSITE" id="PS00135">
    <property type="entry name" value="TRYPSIN_SER"/>
    <property type="match status" value="1"/>
</dbReference>
<dbReference type="EMBL" id="CP018632">
    <property type="protein sequence ID" value="ASJ76530.1"/>
    <property type="molecule type" value="Genomic_DNA"/>
</dbReference>
<organism evidence="6 7">
    <name type="scientific">Granulosicoccus antarcticus IMCC3135</name>
    <dbReference type="NCBI Taxonomy" id="1192854"/>
    <lineage>
        <taxon>Bacteria</taxon>
        <taxon>Pseudomonadati</taxon>
        <taxon>Pseudomonadota</taxon>
        <taxon>Gammaproteobacteria</taxon>
        <taxon>Chromatiales</taxon>
        <taxon>Granulosicoccaceae</taxon>
        <taxon>Granulosicoccus</taxon>
    </lineage>
</organism>
<feature type="signal peptide" evidence="4">
    <location>
        <begin position="1"/>
        <end position="28"/>
    </location>
</feature>
<dbReference type="AlphaFoldDB" id="A0A2Z2P4X9"/>
<dbReference type="FunFam" id="2.40.10.10:FF:000002">
    <property type="entry name" value="Transmembrane protease serine"/>
    <property type="match status" value="1"/>
</dbReference>
<evidence type="ECO:0000256" key="3">
    <source>
        <dbReference type="SAM" id="MobiDB-lite"/>
    </source>
</evidence>
<dbReference type="OrthoDB" id="9813836at2"/>
<dbReference type="Gene3D" id="2.40.10.10">
    <property type="entry name" value="Trypsin-like serine proteases"/>
    <property type="match status" value="1"/>
</dbReference>
<dbReference type="PRINTS" id="PR00722">
    <property type="entry name" value="CHYMOTRYPSIN"/>
</dbReference>
<keyword evidence="2" id="KW-0720">Serine protease</keyword>
<keyword evidence="2" id="KW-0645">Protease</keyword>
<evidence type="ECO:0000256" key="1">
    <source>
        <dbReference type="ARBA" id="ARBA00023157"/>
    </source>
</evidence>
<name>A0A2Z2P4X9_9GAMM</name>
<keyword evidence="1" id="KW-1015">Disulfide bond</keyword>
<dbReference type="CDD" id="cd00190">
    <property type="entry name" value="Tryp_SPc"/>
    <property type="match status" value="1"/>
</dbReference>
<keyword evidence="4" id="KW-0732">Signal</keyword>
<dbReference type="SMART" id="SM00020">
    <property type="entry name" value="Tryp_SPc"/>
    <property type="match status" value="1"/>
</dbReference>
<feature type="region of interest" description="Disordered" evidence="3">
    <location>
        <begin position="395"/>
        <end position="417"/>
    </location>
</feature>
<dbReference type="KEGG" id="gai:IMCC3135_32425"/>
<dbReference type="RefSeq" id="WP_157736474.1">
    <property type="nucleotide sequence ID" value="NZ_CP018632.1"/>
</dbReference>
<keyword evidence="2 6" id="KW-0378">Hydrolase</keyword>
<keyword evidence="7" id="KW-1185">Reference proteome</keyword>
<dbReference type="Proteomes" id="UP000250079">
    <property type="component" value="Chromosome"/>
</dbReference>
<dbReference type="EC" id="3.4.21.4" evidence="6"/>
<dbReference type="PROSITE" id="PS50240">
    <property type="entry name" value="TRYPSIN_DOM"/>
    <property type="match status" value="1"/>
</dbReference>
<feature type="domain" description="Peptidase S1" evidence="5">
    <location>
        <begin position="37"/>
        <end position="276"/>
    </location>
</feature>